<keyword evidence="2" id="KW-1185">Reference proteome</keyword>
<proteinExistence type="predicted"/>
<dbReference type="SUPFAM" id="SSF54637">
    <property type="entry name" value="Thioesterase/thiol ester dehydrase-isomerase"/>
    <property type="match status" value="1"/>
</dbReference>
<sequence>MSKEASFAIDPQKVAQLPHHAEYYIPHRKPMLLIDELVTVTEKGCISKVTITDQLPFMQAEGLPSWVGIEIMAQTIAMYGGIEQRLAGNEPKLGFLLGAKKFDMAQEFFTVGELLSVEIHLNFLNRQKIGMFDCKITTEKGVSTASLLVAQPDDTSSVLPM</sequence>
<dbReference type="PIRSF" id="PIRSF020565">
    <property type="entry name" value="3Ho_Ac_ACP_DH_prd"/>
    <property type="match status" value="1"/>
</dbReference>
<accession>A0A1G6MHN9</accession>
<dbReference type="AlphaFoldDB" id="A0A1G6MHN9"/>
<dbReference type="InterPro" id="IPR016776">
    <property type="entry name" value="ApeP-like_dehydratase"/>
</dbReference>
<dbReference type="EMBL" id="FMYK01000007">
    <property type="protein sequence ID" value="SDC55128.1"/>
    <property type="molecule type" value="Genomic_DNA"/>
</dbReference>
<dbReference type="Pfam" id="PF22817">
    <property type="entry name" value="ApeP-like"/>
    <property type="match status" value="1"/>
</dbReference>
<name>A0A1G6MHN9_9GAMM</name>
<dbReference type="InterPro" id="IPR029069">
    <property type="entry name" value="HotDog_dom_sf"/>
</dbReference>
<gene>
    <name evidence="1" type="ORF">SAMN05421749_10719</name>
</gene>
<dbReference type="Proteomes" id="UP000242317">
    <property type="component" value="Unassembled WGS sequence"/>
</dbReference>
<evidence type="ECO:0000313" key="2">
    <source>
        <dbReference type="Proteomes" id="UP000242317"/>
    </source>
</evidence>
<protein>
    <submittedName>
        <fullName evidence="1">Predicted 3-hydroxylacyl-ACP dehydratase, HotDog domain</fullName>
    </submittedName>
</protein>
<dbReference type="OrthoDB" id="9800188at2"/>
<reference evidence="2" key="1">
    <citation type="submission" date="2016-09" db="EMBL/GenBank/DDBJ databases">
        <authorList>
            <person name="Varghese N."/>
            <person name="Submissions S."/>
        </authorList>
    </citation>
    <scope>NUCLEOTIDE SEQUENCE [LARGE SCALE GENOMIC DNA]</scope>
    <source>
        <strain evidence="2">ANC 3699</strain>
    </source>
</reference>
<evidence type="ECO:0000313" key="1">
    <source>
        <dbReference type="EMBL" id="SDC55128.1"/>
    </source>
</evidence>
<dbReference type="Gene3D" id="3.10.129.10">
    <property type="entry name" value="Hotdog Thioesterase"/>
    <property type="match status" value="1"/>
</dbReference>
<dbReference type="RefSeq" id="WP_092620487.1">
    <property type="nucleotide sequence ID" value="NZ_FMYK01000007.1"/>
</dbReference>
<organism evidence="1 2">
    <name type="scientific">Acinetobacter marinus</name>
    <dbReference type="NCBI Taxonomy" id="281375"/>
    <lineage>
        <taxon>Bacteria</taxon>
        <taxon>Pseudomonadati</taxon>
        <taxon>Pseudomonadota</taxon>
        <taxon>Gammaproteobacteria</taxon>
        <taxon>Moraxellales</taxon>
        <taxon>Moraxellaceae</taxon>
        <taxon>Acinetobacter</taxon>
    </lineage>
</organism>